<reference evidence="1" key="1">
    <citation type="submission" date="2019-12" db="EMBL/GenBank/DDBJ databases">
        <title>Novel species isolated from a subtropical stream in China.</title>
        <authorList>
            <person name="Lu H."/>
        </authorList>
    </citation>
    <scope>NUCLEOTIDE SEQUENCE [LARGE SCALE GENOMIC DNA]</scope>
    <source>
        <strain evidence="1">FT93W</strain>
    </source>
</reference>
<gene>
    <name evidence="1" type="ORF">GTP23_19785</name>
</gene>
<organism evidence="1 2">
    <name type="scientific">Duganella fentianensis</name>
    <dbReference type="NCBI Taxonomy" id="2692177"/>
    <lineage>
        <taxon>Bacteria</taxon>
        <taxon>Pseudomonadati</taxon>
        <taxon>Pseudomonadota</taxon>
        <taxon>Betaproteobacteria</taxon>
        <taxon>Burkholderiales</taxon>
        <taxon>Oxalobacteraceae</taxon>
        <taxon>Telluria group</taxon>
        <taxon>Duganella</taxon>
    </lineage>
</organism>
<comment type="caution">
    <text evidence="1">The sequence shown here is derived from an EMBL/GenBank/DDBJ whole genome shotgun (WGS) entry which is preliminary data.</text>
</comment>
<evidence type="ECO:0000313" key="2">
    <source>
        <dbReference type="Proteomes" id="UP000444316"/>
    </source>
</evidence>
<dbReference type="InterPro" id="IPR049973">
    <property type="entry name" value="STY0301-like"/>
</dbReference>
<proteinExistence type="predicted"/>
<dbReference type="RefSeq" id="WP_161036671.1">
    <property type="nucleotide sequence ID" value="NZ_WWCL01000004.1"/>
</dbReference>
<dbReference type="EMBL" id="WWCL01000004">
    <property type="protein sequence ID" value="MYN47288.1"/>
    <property type="molecule type" value="Genomic_DNA"/>
</dbReference>
<protein>
    <submittedName>
        <fullName evidence="1">Uncharacterized protein</fullName>
    </submittedName>
</protein>
<dbReference type="NCBIfam" id="NF042415">
    <property type="entry name" value="STY0301_fam"/>
    <property type="match status" value="1"/>
</dbReference>
<accession>A0A845I6T9</accession>
<evidence type="ECO:0000313" key="1">
    <source>
        <dbReference type="EMBL" id="MYN47288.1"/>
    </source>
</evidence>
<name>A0A845I6T9_9BURK</name>
<dbReference type="AlphaFoldDB" id="A0A845I6T9"/>
<dbReference type="Proteomes" id="UP000444316">
    <property type="component" value="Unassembled WGS sequence"/>
</dbReference>
<sequence length="149" mass="16392">MMRSVILAITAFGIFANGIALAIEQPISCPKRLEPDAIQSQHPPAGWELHMLRPVYLTEGGMLHGAPEELAFLVPDGNTRRRIGKQTTETQHWSFDLPHGHTLWMYCGYGGSGATLKLFKQVPESASECTLSSISTKSPIMESVQLVCR</sequence>
<keyword evidence="2" id="KW-1185">Reference proteome</keyword>